<dbReference type="InterPro" id="IPR038277">
    <property type="entry name" value="UreF_sf"/>
</dbReference>
<dbReference type="PIRSF" id="PIRSF009467">
    <property type="entry name" value="Ureas_acces_UreF"/>
    <property type="match status" value="1"/>
</dbReference>
<name>A0A4Q9DGZ9_9BACL</name>
<keyword evidence="3" id="KW-0963">Cytoplasm</keyword>
<keyword evidence="5" id="KW-1185">Reference proteome</keyword>
<evidence type="ECO:0000256" key="1">
    <source>
        <dbReference type="ARBA" id="ARBA00022988"/>
    </source>
</evidence>
<evidence type="ECO:0000313" key="4">
    <source>
        <dbReference type="EMBL" id="TBL71559.1"/>
    </source>
</evidence>
<dbReference type="PANTHER" id="PTHR33620:SF1">
    <property type="entry name" value="UREASE ACCESSORY PROTEIN F"/>
    <property type="match status" value="1"/>
</dbReference>
<accession>A0A4Q9DGZ9</accession>
<gene>
    <name evidence="3" type="primary">ureF</name>
    <name evidence="4" type="ORF">EYB31_29720</name>
</gene>
<comment type="subcellular location">
    <subcellularLocation>
        <location evidence="3">Cytoplasm</location>
    </subcellularLocation>
</comment>
<keyword evidence="2 3" id="KW-0143">Chaperone</keyword>
<comment type="caution">
    <text evidence="4">The sequence shown here is derived from an EMBL/GenBank/DDBJ whole genome shotgun (WGS) entry which is preliminary data.</text>
</comment>
<evidence type="ECO:0000313" key="5">
    <source>
        <dbReference type="Proteomes" id="UP000293142"/>
    </source>
</evidence>
<dbReference type="PANTHER" id="PTHR33620">
    <property type="entry name" value="UREASE ACCESSORY PROTEIN F"/>
    <property type="match status" value="1"/>
</dbReference>
<dbReference type="Pfam" id="PF01730">
    <property type="entry name" value="UreF"/>
    <property type="match status" value="1"/>
</dbReference>
<dbReference type="EMBL" id="SIRE01000025">
    <property type="protein sequence ID" value="TBL71559.1"/>
    <property type="molecule type" value="Genomic_DNA"/>
</dbReference>
<dbReference type="AlphaFoldDB" id="A0A4Q9DGZ9"/>
<keyword evidence="1 3" id="KW-0996">Nickel insertion</keyword>
<evidence type="ECO:0000256" key="2">
    <source>
        <dbReference type="ARBA" id="ARBA00023186"/>
    </source>
</evidence>
<dbReference type="GO" id="GO:0005737">
    <property type="term" value="C:cytoplasm"/>
    <property type="evidence" value="ECO:0007669"/>
    <property type="project" value="UniProtKB-SubCell"/>
</dbReference>
<comment type="subunit">
    <text evidence="3">UreD, UreF and UreG form a complex that acts as a GTP-hydrolysis-dependent molecular chaperone, activating the urease apoprotein by helping to assemble the nickel containing metallocenter of UreC. The UreE protein probably delivers the nickel.</text>
</comment>
<comment type="similarity">
    <text evidence="3">Belongs to the UreF family.</text>
</comment>
<comment type="function">
    <text evidence="3">Required for maturation of urease via the functional incorporation of the urease nickel metallocenter.</text>
</comment>
<protein>
    <recommendedName>
        <fullName evidence="3">Urease accessory protein UreF</fullName>
    </recommendedName>
</protein>
<proteinExistence type="inferred from homology"/>
<dbReference type="HAMAP" id="MF_01385">
    <property type="entry name" value="UreF"/>
    <property type="match status" value="1"/>
</dbReference>
<evidence type="ECO:0000256" key="3">
    <source>
        <dbReference type="HAMAP-Rule" id="MF_01385"/>
    </source>
</evidence>
<dbReference type="Proteomes" id="UP000293142">
    <property type="component" value="Unassembled WGS sequence"/>
</dbReference>
<organism evidence="4 5">
    <name type="scientific">Paenibacillus thalictri</name>
    <dbReference type="NCBI Taxonomy" id="2527873"/>
    <lineage>
        <taxon>Bacteria</taxon>
        <taxon>Bacillati</taxon>
        <taxon>Bacillota</taxon>
        <taxon>Bacilli</taxon>
        <taxon>Bacillales</taxon>
        <taxon>Paenibacillaceae</taxon>
        <taxon>Paenibacillus</taxon>
    </lineage>
</organism>
<sequence>MTQPAYSQLSYIQLLDSALPIGGFSHSFGLETLVQQGWITDAQKLREFILTMLYHSWSTLDALAVKAVYTYLPKGAYESIWAVDRLQHVQRSARETREGVQKMGKRLFQLARDMYPDLEWGPLAKAIAGGSCPGTHPTVHGYASYLLGVPLAAAVEGYLYTCMVTCVNSALRLMAMGQTEGQKLLAGLIPEAGKAWGRATRLDPLEDGYTCTPSADIAQMEHETLYSRLFMS</sequence>
<dbReference type="RefSeq" id="WP_131017136.1">
    <property type="nucleotide sequence ID" value="NZ_SIRE01000025.1"/>
</dbReference>
<dbReference type="GO" id="GO:0016151">
    <property type="term" value="F:nickel cation binding"/>
    <property type="evidence" value="ECO:0007669"/>
    <property type="project" value="UniProtKB-UniRule"/>
</dbReference>
<dbReference type="Gene3D" id="1.10.4190.10">
    <property type="entry name" value="Urease accessory protein UreF"/>
    <property type="match status" value="1"/>
</dbReference>
<dbReference type="InterPro" id="IPR002639">
    <property type="entry name" value="UreF"/>
</dbReference>
<dbReference type="OrthoDB" id="9798772at2"/>
<reference evidence="4 5" key="1">
    <citation type="submission" date="2019-02" db="EMBL/GenBank/DDBJ databases">
        <title>Paenibacillus sp. nov., isolated from surface-sterilized tissue of Thalictrum simplex L.</title>
        <authorList>
            <person name="Tuo L."/>
        </authorList>
    </citation>
    <scope>NUCLEOTIDE SEQUENCE [LARGE SCALE GENOMIC DNA]</scope>
    <source>
        <strain evidence="4 5">N2SHLJ1</strain>
    </source>
</reference>